<keyword evidence="1" id="KW-0812">Transmembrane</keyword>
<evidence type="ECO:0000256" key="1">
    <source>
        <dbReference type="SAM" id="Phobius"/>
    </source>
</evidence>
<name>A0A6M8EK13_9BACT</name>
<evidence type="ECO:0000313" key="3">
    <source>
        <dbReference type="Proteomes" id="UP000503483"/>
    </source>
</evidence>
<organism evidence="2 3">
    <name type="scientific">Arcobacter acticola</name>
    <dbReference type="NCBI Taxonomy" id="1849015"/>
    <lineage>
        <taxon>Bacteria</taxon>
        <taxon>Pseudomonadati</taxon>
        <taxon>Campylobacterota</taxon>
        <taxon>Epsilonproteobacteria</taxon>
        <taxon>Campylobacterales</taxon>
        <taxon>Arcobacteraceae</taxon>
        <taxon>Arcobacter</taxon>
    </lineage>
</organism>
<feature type="transmembrane region" description="Helical" evidence="1">
    <location>
        <begin position="117"/>
        <end position="136"/>
    </location>
</feature>
<evidence type="ECO:0000313" key="2">
    <source>
        <dbReference type="EMBL" id="QKE29656.1"/>
    </source>
</evidence>
<accession>A0A6M8EK13</accession>
<protein>
    <submittedName>
        <fullName evidence="2">Putative membrane protein</fullName>
    </submittedName>
</protein>
<reference evidence="2 3" key="1">
    <citation type="submission" date="2019-08" db="EMBL/GenBank/DDBJ databases">
        <title>Complete genome sequence of Arcobacter acticola.</title>
        <authorList>
            <person name="Miller W."/>
        </authorList>
    </citation>
    <scope>NUCLEOTIDE SEQUENCE [LARGE SCALE GENOMIC DNA]</scope>
    <source>
        <strain evidence="2 3">KCTC 52212</strain>
    </source>
</reference>
<gene>
    <name evidence="2" type="ORF">AACT_2573</name>
</gene>
<keyword evidence="3" id="KW-1185">Reference proteome</keyword>
<dbReference type="Proteomes" id="UP000503483">
    <property type="component" value="Chromosome"/>
</dbReference>
<dbReference type="AlphaFoldDB" id="A0A6M8EK13"/>
<feature type="transmembrane region" description="Helical" evidence="1">
    <location>
        <begin position="281"/>
        <end position="298"/>
    </location>
</feature>
<sequence length="303" mass="36187">MKIVYNKFLIFNFLFLFIIGSGLGFGLIDYDHLLQRSNMNLYDNIVKFLNPHPIVLILFNILTISILLSKIFERNKLVYIFLITNPFILLNTFDAYNKFCFTIFMLYLSIRFFEKNINYFYIFVGFLFSIHPYYIFGLLYNKYVIKKLIIFLPISLVFLIFVFFYYDLSSLIYENDKYKLFMQYSYDIASLSEGNLALSKEITDLSFSSIIQRSIAMVIPILYIKSSSIGYLFLSLYLLAFFIYSMKIFLKNRLILISFISMFIFIVLFSGNVAVFYRHILPMWFFFLFYITINFTNLQKGER</sequence>
<proteinExistence type="predicted"/>
<feature type="transmembrane region" description="Helical" evidence="1">
    <location>
        <begin position="9"/>
        <end position="28"/>
    </location>
</feature>
<dbReference type="EMBL" id="CP042652">
    <property type="protein sequence ID" value="QKE29656.1"/>
    <property type="molecule type" value="Genomic_DNA"/>
</dbReference>
<dbReference type="KEGG" id="paco:AACT_2573"/>
<feature type="transmembrane region" description="Helical" evidence="1">
    <location>
        <begin position="148"/>
        <end position="166"/>
    </location>
</feature>
<keyword evidence="1" id="KW-0472">Membrane</keyword>
<feature type="transmembrane region" description="Helical" evidence="1">
    <location>
        <begin position="48"/>
        <end position="68"/>
    </location>
</feature>
<keyword evidence="1" id="KW-1133">Transmembrane helix</keyword>
<feature type="transmembrane region" description="Helical" evidence="1">
    <location>
        <begin position="254"/>
        <end position="275"/>
    </location>
</feature>
<feature type="transmembrane region" description="Helical" evidence="1">
    <location>
        <begin position="77"/>
        <end position="97"/>
    </location>
</feature>
<dbReference type="RefSeq" id="WP_172127585.1">
    <property type="nucleotide sequence ID" value="NZ_CP042652.1"/>
</dbReference>
<feature type="transmembrane region" description="Helical" evidence="1">
    <location>
        <begin position="215"/>
        <end position="242"/>
    </location>
</feature>